<dbReference type="InterPro" id="IPR011701">
    <property type="entry name" value="MFS"/>
</dbReference>
<dbReference type="PANTHER" id="PTHR23502:SF7">
    <property type="entry name" value="DRUG_PROTON ANTIPORTER YHK8-RELATED"/>
    <property type="match status" value="1"/>
</dbReference>
<feature type="transmembrane region" description="Helical" evidence="6">
    <location>
        <begin position="587"/>
        <end position="607"/>
    </location>
</feature>
<feature type="domain" description="Major facilitator superfamily (MFS) profile" evidence="7">
    <location>
        <begin position="167"/>
        <end position="613"/>
    </location>
</feature>
<dbReference type="SUPFAM" id="SSF103473">
    <property type="entry name" value="MFS general substrate transporter"/>
    <property type="match status" value="1"/>
</dbReference>
<feature type="transmembrane region" description="Helical" evidence="6">
    <location>
        <begin position="435"/>
        <end position="455"/>
    </location>
</feature>
<evidence type="ECO:0000256" key="4">
    <source>
        <dbReference type="ARBA" id="ARBA00023136"/>
    </source>
</evidence>
<feature type="transmembrane region" description="Helical" evidence="6">
    <location>
        <begin position="476"/>
        <end position="500"/>
    </location>
</feature>
<feature type="compositionally biased region" description="Low complexity" evidence="5">
    <location>
        <begin position="29"/>
        <end position="53"/>
    </location>
</feature>
<proteinExistence type="predicted"/>
<accession>A0A9W9DIJ7</accession>
<keyword evidence="4 6" id="KW-0472">Membrane</keyword>
<evidence type="ECO:0000313" key="9">
    <source>
        <dbReference type="Proteomes" id="UP001150238"/>
    </source>
</evidence>
<gene>
    <name evidence="8" type="ORF">C8J55DRAFT_178401</name>
</gene>
<feature type="region of interest" description="Disordered" evidence="5">
    <location>
        <begin position="1"/>
        <end position="74"/>
    </location>
</feature>
<reference evidence="8" key="2">
    <citation type="journal article" date="2023" name="Proc. Natl. Acad. Sci. U.S.A.">
        <title>A global phylogenomic analysis of the shiitake genus Lentinula.</title>
        <authorList>
            <person name="Sierra-Patev S."/>
            <person name="Min B."/>
            <person name="Naranjo-Ortiz M."/>
            <person name="Looney B."/>
            <person name="Konkel Z."/>
            <person name="Slot J.C."/>
            <person name="Sakamoto Y."/>
            <person name="Steenwyk J.L."/>
            <person name="Rokas A."/>
            <person name="Carro J."/>
            <person name="Camarero S."/>
            <person name="Ferreira P."/>
            <person name="Molpeceres G."/>
            <person name="Ruiz-Duenas F.J."/>
            <person name="Serrano A."/>
            <person name="Henrissat B."/>
            <person name="Drula E."/>
            <person name="Hughes K.W."/>
            <person name="Mata J.L."/>
            <person name="Ishikawa N.K."/>
            <person name="Vargas-Isla R."/>
            <person name="Ushijima S."/>
            <person name="Smith C.A."/>
            <person name="Donoghue J."/>
            <person name="Ahrendt S."/>
            <person name="Andreopoulos W."/>
            <person name="He G."/>
            <person name="LaButti K."/>
            <person name="Lipzen A."/>
            <person name="Ng V."/>
            <person name="Riley R."/>
            <person name="Sandor L."/>
            <person name="Barry K."/>
            <person name="Martinez A.T."/>
            <person name="Xiao Y."/>
            <person name="Gibbons J.G."/>
            <person name="Terashima K."/>
            <person name="Grigoriev I.V."/>
            <person name="Hibbett D."/>
        </authorList>
    </citation>
    <scope>NUCLEOTIDE SEQUENCE</scope>
    <source>
        <strain evidence="8">Sp2 HRB7682 ss15</strain>
    </source>
</reference>
<evidence type="ECO:0000256" key="6">
    <source>
        <dbReference type="SAM" id="Phobius"/>
    </source>
</evidence>
<feature type="compositionally biased region" description="Low complexity" evidence="5">
    <location>
        <begin position="60"/>
        <end position="73"/>
    </location>
</feature>
<feature type="transmembrane region" description="Helical" evidence="6">
    <location>
        <begin position="165"/>
        <end position="187"/>
    </location>
</feature>
<dbReference type="AlphaFoldDB" id="A0A9W9DIJ7"/>
<reference evidence="8" key="1">
    <citation type="submission" date="2022-08" db="EMBL/GenBank/DDBJ databases">
        <authorList>
            <consortium name="DOE Joint Genome Institute"/>
            <person name="Min B."/>
            <person name="Riley R."/>
            <person name="Sierra-Patev S."/>
            <person name="Naranjo-Ortiz M."/>
            <person name="Looney B."/>
            <person name="Konkel Z."/>
            <person name="Slot J.C."/>
            <person name="Sakamoto Y."/>
            <person name="Steenwyk J.L."/>
            <person name="Rokas A."/>
            <person name="Carro J."/>
            <person name="Camarero S."/>
            <person name="Ferreira P."/>
            <person name="Molpeceres G."/>
            <person name="Ruiz-Duenas F.J."/>
            <person name="Serrano A."/>
            <person name="Henrissat B."/>
            <person name="Drula E."/>
            <person name="Hughes K.W."/>
            <person name="Mata J.L."/>
            <person name="Ishikawa N.K."/>
            <person name="Vargas-Isla R."/>
            <person name="Ushijima S."/>
            <person name="Smith C.A."/>
            <person name="Ahrendt S."/>
            <person name="Andreopoulos W."/>
            <person name="He G."/>
            <person name="Labutti K."/>
            <person name="Lipzen A."/>
            <person name="Ng V."/>
            <person name="Sandor L."/>
            <person name="Barry K."/>
            <person name="Martinez A.T."/>
            <person name="Xiao Y."/>
            <person name="Gibbons J.G."/>
            <person name="Terashima K."/>
            <person name="Hibbett D.S."/>
            <person name="Grigoriev I.V."/>
        </authorList>
    </citation>
    <scope>NUCLEOTIDE SEQUENCE</scope>
    <source>
        <strain evidence="8">Sp2 HRB7682 ss15</strain>
    </source>
</reference>
<dbReference type="InterPro" id="IPR036259">
    <property type="entry name" value="MFS_trans_sf"/>
</dbReference>
<evidence type="ECO:0000313" key="8">
    <source>
        <dbReference type="EMBL" id="KAJ4471091.1"/>
    </source>
</evidence>
<dbReference type="GO" id="GO:0022857">
    <property type="term" value="F:transmembrane transporter activity"/>
    <property type="evidence" value="ECO:0007669"/>
    <property type="project" value="InterPro"/>
</dbReference>
<name>A0A9W9DIJ7_9AGAR</name>
<dbReference type="EMBL" id="JANVFS010000030">
    <property type="protein sequence ID" value="KAJ4471091.1"/>
    <property type="molecule type" value="Genomic_DNA"/>
</dbReference>
<feature type="transmembrane region" description="Helical" evidence="6">
    <location>
        <begin position="292"/>
        <end position="309"/>
    </location>
</feature>
<dbReference type="FunFam" id="1.20.1250.20:FF:000082">
    <property type="entry name" value="MFS multidrug transporter, putative"/>
    <property type="match status" value="1"/>
</dbReference>
<feature type="transmembrane region" description="Helical" evidence="6">
    <location>
        <begin position="258"/>
        <end position="280"/>
    </location>
</feature>
<dbReference type="InterPro" id="IPR020846">
    <property type="entry name" value="MFS_dom"/>
</dbReference>
<evidence type="ECO:0000259" key="7">
    <source>
        <dbReference type="PROSITE" id="PS50850"/>
    </source>
</evidence>
<dbReference type="CDD" id="cd17323">
    <property type="entry name" value="MFS_Tpo1_MDR_like"/>
    <property type="match status" value="1"/>
</dbReference>
<evidence type="ECO:0000256" key="1">
    <source>
        <dbReference type="ARBA" id="ARBA00004141"/>
    </source>
</evidence>
<feature type="transmembrane region" description="Helical" evidence="6">
    <location>
        <begin position="520"/>
        <end position="551"/>
    </location>
</feature>
<feature type="transmembrane region" description="Helical" evidence="6">
    <location>
        <begin position="563"/>
        <end position="581"/>
    </location>
</feature>
<dbReference type="PROSITE" id="PS50850">
    <property type="entry name" value="MFS"/>
    <property type="match status" value="1"/>
</dbReference>
<dbReference type="Gene3D" id="1.20.1250.20">
    <property type="entry name" value="MFS general substrate transporter like domains"/>
    <property type="match status" value="1"/>
</dbReference>
<feature type="transmembrane region" description="Helical" evidence="6">
    <location>
        <begin position="399"/>
        <end position="423"/>
    </location>
</feature>
<feature type="transmembrane region" description="Helical" evidence="6">
    <location>
        <begin position="232"/>
        <end position="252"/>
    </location>
</feature>
<comment type="caution">
    <text evidence="8">The sequence shown here is derived from an EMBL/GenBank/DDBJ whole genome shotgun (WGS) entry which is preliminary data.</text>
</comment>
<dbReference type="PANTHER" id="PTHR23502">
    <property type="entry name" value="MAJOR FACILITATOR SUPERFAMILY"/>
    <property type="match status" value="1"/>
</dbReference>
<evidence type="ECO:0000256" key="2">
    <source>
        <dbReference type="ARBA" id="ARBA00022692"/>
    </source>
</evidence>
<feature type="transmembrane region" description="Helical" evidence="6">
    <location>
        <begin position="202"/>
        <end position="220"/>
    </location>
</feature>
<comment type="subcellular location">
    <subcellularLocation>
        <location evidence="1">Membrane</location>
        <topology evidence="1">Multi-pass membrane protein</topology>
    </subcellularLocation>
</comment>
<protein>
    <submittedName>
        <fullName evidence="8">Major facilitator superfamily domain-containing protein</fullName>
    </submittedName>
</protein>
<sequence>MAPRTITSLFEDRGVPSPPPHAYYPGHPSFPLSSAHPYSSSAYTSASYSSGSPRNDRRASSTSSSPPASFLSSEWIDRPIGTEDRVERAQLNRNSARLDYDISVERIDRLPLEKSEDGAKGGKGSKEGKEQLRVAVQEVVELETEYEVDLLPEEHPQQLPLWRKWLAVVVVSCCSFCVTGSSSMAAFTETAVSEDFHISHEVAVLSVSLFTEGMALGPLLTGPLSEMYGRNITYRASFTLMFAFSFGVAFAPDTAVYLIFRFLSGFVGATFLSVAGGTVSDLFKNEEVANPMAFYTCSPFIGPIFGPLVSGFINQNLNWRWTYYILTIWIFVQTILLYICVPETYAPILRKWKAARIRKSTGEEAYWAPLDKQDKDVMKAMLVSFYKPFELIFYERMALLLNLWTSLVLGILYLTFQAFPIIFTEKHGFSIQQSGLTFLGIGIGMVCAMPTQGYFNKLVARDAKRNGGIAPPESRLYMGEIGAILVPICASIFTCLLDISHPNSPIIALFWLSFTTYASVPWVVPIIASIPFGIGLYYVFTAVFTYLVTAYRPLAASAMAGNTAMRCTFAAVFSLFAGYMYDGMGTVGATALLAGIMSVMAPLPFIFRRIGPRLREKSKFAAH</sequence>
<feature type="transmembrane region" description="Helical" evidence="6">
    <location>
        <begin position="321"/>
        <end position="341"/>
    </location>
</feature>
<evidence type="ECO:0000256" key="5">
    <source>
        <dbReference type="SAM" id="MobiDB-lite"/>
    </source>
</evidence>
<organism evidence="8 9">
    <name type="scientific">Lentinula lateritia</name>
    <dbReference type="NCBI Taxonomy" id="40482"/>
    <lineage>
        <taxon>Eukaryota</taxon>
        <taxon>Fungi</taxon>
        <taxon>Dikarya</taxon>
        <taxon>Basidiomycota</taxon>
        <taxon>Agaricomycotina</taxon>
        <taxon>Agaricomycetes</taxon>
        <taxon>Agaricomycetidae</taxon>
        <taxon>Agaricales</taxon>
        <taxon>Marasmiineae</taxon>
        <taxon>Omphalotaceae</taxon>
        <taxon>Lentinula</taxon>
    </lineage>
</organism>
<evidence type="ECO:0000256" key="3">
    <source>
        <dbReference type="ARBA" id="ARBA00022989"/>
    </source>
</evidence>
<dbReference type="GO" id="GO:0005886">
    <property type="term" value="C:plasma membrane"/>
    <property type="evidence" value="ECO:0007669"/>
    <property type="project" value="TreeGrafter"/>
</dbReference>
<dbReference type="Proteomes" id="UP001150238">
    <property type="component" value="Unassembled WGS sequence"/>
</dbReference>
<keyword evidence="2 6" id="KW-0812">Transmembrane</keyword>
<dbReference type="Pfam" id="PF07690">
    <property type="entry name" value="MFS_1"/>
    <property type="match status" value="1"/>
</dbReference>
<keyword evidence="3 6" id="KW-1133">Transmembrane helix</keyword>